<protein>
    <submittedName>
        <fullName evidence="3">Uncharacterized protein</fullName>
    </submittedName>
</protein>
<evidence type="ECO:0000313" key="4">
    <source>
        <dbReference type="Proteomes" id="UP000002029"/>
    </source>
</evidence>
<dbReference type="EMBL" id="CP001814">
    <property type="protein sequence ID" value="ACZ86960.1"/>
    <property type="molecule type" value="Genomic_DNA"/>
</dbReference>
<feature type="signal peptide" evidence="2">
    <location>
        <begin position="1"/>
        <end position="18"/>
    </location>
</feature>
<feature type="compositionally biased region" description="Low complexity" evidence="1">
    <location>
        <begin position="18"/>
        <end position="28"/>
    </location>
</feature>
<sequence>MGGFLRAVASATAATALAASGCGSSAGSPAPPAAPTSSPASPTSSAASPAASPTTTPASPPPASPSRSAPSGRPPVTPEERASALIRPSVMYVEVEWRGYLRNLSSGQFWSAEPISFLAACTGFTVNPDGHVVTAGHCVDPGIEGASRAFFDEVIRKEQEKGNKKTKEQLDKEFTGNWVVEGEVAGTPPDMIVRVFQSVAPMVSPTDVFASPGPMGALPKFARVVSFEPTSKGDVALLKVDGADLPSVELAPESTVEIGTPVLAIGYPGFERPMEDRVLEPTNKDGKVSAKITSKGVPLYEISAAISQGMSGGPAVETASAKAMGLLTFKIDNEQQFNFVAPSSLIREILARNGVKNEQGALDRLYRAALEDYWAGDYPAAMRGFDAVLVRMPSHRQAWEYRAKAAERMAARPGRPAPS</sequence>
<gene>
    <name evidence="3" type="ordered locus">Sros_4052</name>
</gene>
<dbReference type="Gene3D" id="2.40.10.10">
    <property type="entry name" value="Trypsin-like serine proteases"/>
    <property type="match status" value="2"/>
</dbReference>
<dbReference type="STRING" id="479432.Sros_4052"/>
<proteinExistence type="predicted"/>
<feature type="chain" id="PRO_5003029255" evidence="2">
    <location>
        <begin position="19"/>
        <end position="419"/>
    </location>
</feature>
<feature type="compositionally biased region" description="Low complexity" evidence="1">
    <location>
        <begin position="35"/>
        <end position="57"/>
    </location>
</feature>
<reference evidence="3 4" key="1">
    <citation type="journal article" date="2010" name="Stand. Genomic Sci.">
        <title>Complete genome sequence of Streptosporangium roseum type strain (NI 9100).</title>
        <authorList>
            <person name="Nolan M."/>
            <person name="Sikorski J."/>
            <person name="Jando M."/>
            <person name="Lucas S."/>
            <person name="Lapidus A."/>
            <person name="Glavina Del Rio T."/>
            <person name="Chen F."/>
            <person name="Tice H."/>
            <person name="Pitluck S."/>
            <person name="Cheng J.F."/>
            <person name="Chertkov O."/>
            <person name="Sims D."/>
            <person name="Meincke L."/>
            <person name="Brettin T."/>
            <person name="Han C."/>
            <person name="Detter J.C."/>
            <person name="Bruce D."/>
            <person name="Goodwin L."/>
            <person name="Land M."/>
            <person name="Hauser L."/>
            <person name="Chang Y.J."/>
            <person name="Jeffries C.D."/>
            <person name="Ivanova N."/>
            <person name="Mavromatis K."/>
            <person name="Mikhailova N."/>
            <person name="Chen A."/>
            <person name="Palaniappan K."/>
            <person name="Chain P."/>
            <person name="Rohde M."/>
            <person name="Goker M."/>
            <person name="Bristow J."/>
            <person name="Eisen J.A."/>
            <person name="Markowitz V."/>
            <person name="Hugenholtz P."/>
            <person name="Kyrpides N.C."/>
            <person name="Klenk H.P."/>
        </authorList>
    </citation>
    <scope>NUCLEOTIDE SEQUENCE [LARGE SCALE GENOMIC DNA]</scope>
    <source>
        <strain evidence="4">ATCC 12428 / DSM 43021 / JCM 3005 / NI 9100</strain>
    </source>
</reference>
<organism evidence="3 4">
    <name type="scientific">Streptosporangium roseum (strain ATCC 12428 / DSM 43021 / JCM 3005 / KCTC 9067 / NCIMB 10171 / NRRL 2505 / NI 9100)</name>
    <dbReference type="NCBI Taxonomy" id="479432"/>
    <lineage>
        <taxon>Bacteria</taxon>
        <taxon>Bacillati</taxon>
        <taxon>Actinomycetota</taxon>
        <taxon>Actinomycetes</taxon>
        <taxon>Streptosporangiales</taxon>
        <taxon>Streptosporangiaceae</taxon>
        <taxon>Streptosporangium</taxon>
    </lineage>
</organism>
<evidence type="ECO:0000313" key="3">
    <source>
        <dbReference type="EMBL" id="ACZ86960.1"/>
    </source>
</evidence>
<dbReference type="PANTHER" id="PTHR43019">
    <property type="entry name" value="SERINE ENDOPROTEASE DEGS"/>
    <property type="match status" value="1"/>
</dbReference>
<evidence type="ECO:0000256" key="1">
    <source>
        <dbReference type="SAM" id="MobiDB-lite"/>
    </source>
</evidence>
<accession>D2AWG4</accession>
<dbReference type="SUPFAM" id="SSF50494">
    <property type="entry name" value="Trypsin-like serine proteases"/>
    <property type="match status" value="1"/>
</dbReference>
<dbReference type="AlphaFoldDB" id="D2AWG4"/>
<dbReference type="KEGG" id="sro:Sros_4052"/>
<dbReference type="OrthoDB" id="3497273at2"/>
<dbReference type="Proteomes" id="UP000002029">
    <property type="component" value="Chromosome"/>
</dbReference>
<dbReference type="RefSeq" id="WP_012890702.1">
    <property type="nucleotide sequence ID" value="NC_013595.1"/>
</dbReference>
<dbReference type="Pfam" id="PF13365">
    <property type="entry name" value="Trypsin_2"/>
    <property type="match status" value="1"/>
</dbReference>
<dbReference type="PROSITE" id="PS51257">
    <property type="entry name" value="PROKAR_LIPOPROTEIN"/>
    <property type="match status" value="1"/>
</dbReference>
<dbReference type="InterPro" id="IPR009003">
    <property type="entry name" value="Peptidase_S1_PA"/>
</dbReference>
<dbReference type="InterPro" id="IPR043504">
    <property type="entry name" value="Peptidase_S1_PA_chymotrypsin"/>
</dbReference>
<dbReference type="eggNOG" id="COG0265">
    <property type="taxonomic scope" value="Bacteria"/>
</dbReference>
<dbReference type="PANTHER" id="PTHR43019:SF23">
    <property type="entry name" value="PROTEASE DO-LIKE 5, CHLOROPLASTIC"/>
    <property type="match status" value="1"/>
</dbReference>
<keyword evidence="2" id="KW-0732">Signal</keyword>
<evidence type="ECO:0000256" key="2">
    <source>
        <dbReference type="SAM" id="SignalP"/>
    </source>
</evidence>
<name>D2AWG4_STRRD</name>
<feature type="region of interest" description="Disordered" evidence="1">
    <location>
        <begin position="18"/>
        <end position="82"/>
    </location>
</feature>
<keyword evidence="4" id="KW-1185">Reference proteome</keyword>
<dbReference type="HOGENOM" id="CLU_655392_0_0_11"/>